<dbReference type="EMBL" id="BLPF01000002">
    <property type="protein sequence ID" value="GFJ81632.1"/>
    <property type="molecule type" value="Genomic_DNA"/>
</dbReference>
<dbReference type="PANTHER" id="PTHR30576:SF8">
    <property type="entry name" value="UNDECAPRENYL-PHOSPHATE GALACTOSE PHOSPHOTRANSFERASE"/>
    <property type="match status" value="1"/>
</dbReference>
<feature type="transmembrane region" description="Helical" evidence="2">
    <location>
        <begin position="25"/>
        <end position="48"/>
    </location>
</feature>
<reference evidence="4 5" key="1">
    <citation type="submission" date="2020-03" db="EMBL/GenBank/DDBJ databases">
        <title>Whole genome shotgun sequence of Phytohabitans houttuyneae NBRC 108639.</title>
        <authorList>
            <person name="Komaki H."/>
            <person name="Tamura T."/>
        </authorList>
    </citation>
    <scope>NUCLEOTIDE SEQUENCE [LARGE SCALE GENOMIC DNA]</scope>
    <source>
        <strain evidence="4 5">NBRC 108639</strain>
    </source>
</reference>
<reference evidence="4 5" key="2">
    <citation type="submission" date="2020-03" db="EMBL/GenBank/DDBJ databases">
        <authorList>
            <person name="Ichikawa N."/>
            <person name="Kimura A."/>
            <person name="Kitahashi Y."/>
            <person name="Uohara A."/>
        </authorList>
    </citation>
    <scope>NUCLEOTIDE SEQUENCE [LARGE SCALE GENOMIC DNA]</scope>
    <source>
        <strain evidence="4 5">NBRC 108639</strain>
    </source>
</reference>
<keyword evidence="2" id="KW-0812">Transmembrane</keyword>
<keyword evidence="2" id="KW-1133">Transmembrane helix</keyword>
<feature type="domain" description="Bacterial sugar transferase" evidence="3">
    <location>
        <begin position="20"/>
        <end position="192"/>
    </location>
</feature>
<keyword evidence="2" id="KW-0472">Membrane</keyword>
<keyword evidence="5" id="KW-1185">Reference proteome</keyword>
<evidence type="ECO:0000256" key="2">
    <source>
        <dbReference type="SAM" id="Phobius"/>
    </source>
</evidence>
<evidence type="ECO:0000256" key="1">
    <source>
        <dbReference type="ARBA" id="ARBA00006464"/>
    </source>
</evidence>
<dbReference type="Pfam" id="PF02397">
    <property type="entry name" value="Bac_transf"/>
    <property type="match status" value="1"/>
</dbReference>
<comment type="similarity">
    <text evidence="1">Belongs to the bacterial sugar transferase family.</text>
</comment>
<dbReference type="AlphaFoldDB" id="A0A6V8K8U8"/>
<protein>
    <submittedName>
        <fullName evidence="4">Sugar transferase</fullName>
    </submittedName>
</protein>
<comment type="caution">
    <text evidence="4">The sequence shown here is derived from an EMBL/GenBank/DDBJ whole genome shotgun (WGS) entry which is preliminary data.</text>
</comment>
<dbReference type="PANTHER" id="PTHR30576">
    <property type="entry name" value="COLANIC BIOSYNTHESIS UDP-GLUCOSE LIPID CARRIER TRANSFERASE"/>
    <property type="match status" value="1"/>
</dbReference>
<keyword evidence="4" id="KW-0808">Transferase</keyword>
<dbReference type="RefSeq" id="WP_173061116.1">
    <property type="nucleotide sequence ID" value="NZ_BAABGO010000031.1"/>
</dbReference>
<evidence type="ECO:0000313" key="5">
    <source>
        <dbReference type="Proteomes" id="UP000482800"/>
    </source>
</evidence>
<sequence>MNGRTSLSTKGTGASARYVKRAIDLVVGGLLLVLLAPVMAVVALALLVHSGRPALFRQVRPGLHQVPWTMCKFRTMRPARDRAEFWHGDDERTTKLGLLLRRTSLDELPQLVHVVTGRMSLVGPRPLLMEYLPRYSAHHLRRHEMRPGITGLAQVSGRSWLTMRQRLDLDVRYVDEWSLWLDLRILARTLIVPFQQGHATGQTIADIDDLNLCGDRDDEPVRSASSSR</sequence>
<proteinExistence type="inferred from homology"/>
<dbReference type="Proteomes" id="UP000482800">
    <property type="component" value="Unassembled WGS sequence"/>
</dbReference>
<gene>
    <name evidence="4" type="ORF">Phou_058120</name>
</gene>
<name>A0A6V8K8U8_9ACTN</name>
<accession>A0A6V8K8U8</accession>
<evidence type="ECO:0000259" key="3">
    <source>
        <dbReference type="Pfam" id="PF02397"/>
    </source>
</evidence>
<dbReference type="GO" id="GO:0016780">
    <property type="term" value="F:phosphotransferase activity, for other substituted phosphate groups"/>
    <property type="evidence" value="ECO:0007669"/>
    <property type="project" value="TreeGrafter"/>
</dbReference>
<evidence type="ECO:0000313" key="4">
    <source>
        <dbReference type="EMBL" id="GFJ81632.1"/>
    </source>
</evidence>
<organism evidence="4 5">
    <name type="scientific">Phytohabitans houttuyneae</name>
    <dbReference type="NCBI Taxonomy" id="1076126"/>
    <lineage>
        <taxon>Bacteria</taxon>
        <taxon>Bacillati</taxon>
        <taxon>Actinomycetota</taxon>
        <taxon>Actinomycetes</taxon>
        <taxon>Micromonosporales</taxon>
        <taxon>Micromonosporaceae</taxon>
    </lineage>
</organism>
<dbReference type="InterPro" id="IPR003362">
    <property type="entry name" value="Bact_transf"/>
</dbReference>